<name>A0A2W2BFR8_9ACTN</name>
<protein>
    <submittedName>
        <fullName evidence="1">Uncharacterized protein</fullName>
    </submittedName>
</protein>
<evidence type="ECO:0000313" key="1">
    <source>
        <dbReference type="EMBL" id="PZF86055.1"/>
    </source>
</evidence>
<sequence length="60" mass="6465">MITPDVQAALLIALLRRAGGSVTMPLAELQATADITWELEATQSPVAADHLVIRLRERGI</sequence>
<dbReference type="AlphaFoldDB" id="A0A2W2BFR8"/>
<gene>
    <name evidence="1" type="ORF">C1I92_02395</name>
</gene>
<comment type="caution">
    <text evidence="1">The sequence shown here is derived from an EMBL/GenBank/DDBJ whole genome shotgun (WGS) entry which is preliminary data.</text>
</comment>
<proteinExistence type="predicted"/>
<keyword evidence="2" id="KW-1185">Reference proteome</keyword>
<dbReference type="Proteomes" id="UP000248764">
    <property type="component" value="Unassembled WGS sequence"/>
</dbReference>
<organism evidence="1 2">
    <name type="scientific">Jiangella anatolica</name>
    <dbReference type="NCBI Taxonomy" id="2670374"/>
    <lineage>
        <taxon>Bacteria</taxon>
        <taxon>Bacillati</taxon>
        <taxon>Actinomycetota</taxon>
        <taxon>Actinomycetes</taxon>
        <taxon>Jiangellales</taxon>
        <taxon>Jiangellaceae</taxon>
        <taxon>Jiangella</taxon>
    </lineage>
</organism>
<dbReference type="EMBL" id="POTW01000004">
    <property type="protein sequence ID" value="PZF86055.1"/>
    <property type="molecule type" value="Genomic_DNA"/>
</dbReference>
<reference evidence="1 2" key="1">
    <citation type="submission" date="2018-01" db="EMBL/GenBank/DDBJ databases">
        <title>Draft genome sequence of Jiangella sp. GTF31.</title>
        <authorList>
            <person name="Sahin N."/>
            <person name="Ay H."/>
            <person name="Saygin H."/>
        </authorList>
    </citation>
    <scope>NUCLEOTIDE SEQUENCE [LARGE SCALE GENOMIC DNA]</scope>
    <source>
        <strain evidence="1 2">GTF31</strain>
    </source>
</reference>
<evidence type="ECO:0000313" key="2">
    <source>
        <dbReference type="Proteomes" id="UP000248764"/>
    </source>
</evidence>
<accession>A0A2W2BFR8</accession>